<keyword evidence="2" id="KW-1000">Mitochondrion outer membrane</keyword>
<reference evidence="7" key="1">
    <citation type="journal article" date="2011" name="Proc. Natl. Acad. Sci. U.S.A.">
        <title>Obligate biotrophy features unraveled by the genomic analysis of rust fungi.</title>
        <authorList>
            <person name="Duplessis S."/>
            <person name="Cuomo C.A."/>
            <person name="Lin Y.-C."/>
            <person name="Aerts A."/>
            <person name="Tisserant E."/>
            <person name="Veneault-Fourrey C."/>
            <person name="Joly D.L."/>
            <person name="Hacquard S."/>
            <person name="Amselem J."/>
            <person name="Cantarel B.L."/>
            <person name="Chiu R."/>
            <person name="Coutinho P.M."/>
            <person name="Feau N."/>
            <person name="Field M."/>
            <person name="Frey P."/>
            <person name="Gelhaye E."/>
            <person name="Goldberg J."/>
            <person name="Grabherr M.G."/>
            <person name="Kodira C.D."/>
            <person name="Kohler A."/>
            <person name="Kuees U."/>
            <person name="Lindquist E.A."/>
            <person name="Lucas S.M."/>
            <person name="Mago R."/>
            <person name="Mauceli E."/>
            <person name="Morin E."/>
            <person name="Murat C."/>
            <person name="Pangilinan J.L."/>
            <person name="Park R."/>
            <person name="Pearson M."/>
            <person name="Quesneville H."/>
            <person name="Rouhier N."/>
            <person name="Sakthikumar S."/>
            <person name="Salamov A.A."/>
            <person name="Schmutz J."/>
            <person name="Selles B."/>
            <person name="Shapiro H."/>
            <person name="Tanguay P."/>
            <person name="Tuskan G.A."/>
            <person name="Henrissat B."/>
            <person name="Van de Peer Y."/>
            <person name="Rouze P."/>
            <person name="Ellis J.G."/>
            <person name="Dodds P.N."/>
            <person name="Schein J.E."/>
            <person name="Zhong S."/>
            <person name="Hamelin R.C."/>
            <person name="Grigoriev I.V."/>
            <person name="Szabo L.J."/>
            <person name="Martin F."/>
        </authorList>
    </citation>
    <scope>NUCLEOTIDE SEQUENCE [LARGE SCALE GENOMIC DNA]</scope>
    <source>
        <strain evidence="7">98AG31 / pathotype 3-4-7</strain>
    </source>
</reference>
<evidence type="ECO:0000313" key="7">
    <source>
        <dbReference type="Proteomes" id="UP000001072"/>
    </source>
</evidence>
<evidence type="ECO:0000313" key="6">
    <source>
        <dbReference type="EMBL" id="EGG04822.1"/>
    </source>
</evidence>
<dbReference type="STRING" id="747676.F4RS85"/>
<evidence type="ECO:0000256" key="2">
    <source>
        <dbReference type="ARBA" id="ARBA00022787"/>
    </source>
</evidence>
<dbReference type="RefSeq" id="XP_007411913.1">
    <property type="nucleotide sequence ID" value="XM_007411851.1"/>
</dbReference>
<keyword evidence="7" id="KW-1185">Reference proteome</keyword>
<dbReference type="KEGG" id="mlr:MELLADRAFT_108178"/>
<dbReference type="InterPro" id="IPR058825">
    <property type="entry name" value="MDM34_N"/>
</dbReference>
<name>F4RS85_MELLP</name>
<feature type="domain" description="DM34" evidence="5">
    <location>
        <begin position="30"/>
        <end position="84"/>
    </location>
</feature>
<organism evidence="7">
    <name type="scientific">Melampsora larici-populina (strain 98AG31 / pathotype 3-4-7)</name>
    <name type="common">Poplar leaf rust fungus</name>
    <dbReference type="NCBI Taxonomy" id="747676"/>
    <lineage>
        <taxon>Eukaryota</taxon>
        <taxon>Fungi</taxon>
        <taxon>Dikarya</taxon>
        <taxon>Basidiomycota</taxon>
        <taxon>Pucciniomycotina</taxon>
        <taxon>Pucciniomycetes</taxon>
        <taxon>Pucciniales</taxon>
        <taxon>Melampsoraceae</taxon>
        <taxon>Melampsora</taxon>
    </lineage>
</organism>
<gene>
    <name evidence="6" type="ORF">MELLADRAFT_108178</name>
</gene>
<dbReference type="Proteomes" id="UP000001072">
    <property type="component" value="Unassembled WGS sequence"/>
</dbReference>
<dbReference type="GeneID" id="18923403"/>
<dbReference type="GO" id="GO:1990456">
    <property type="term" value="P:mitochondrion-endoplasmic reticulum membrane tethering"/>
    <property type="evidence" value="ECO:0007669"/>
    <property type="project" value="TreeGrafter"/>
</dbReference>
<dbReference type="InParanoid" id="F4RS85"/>
<evidence type="ECO:0000256" key="4">
    <source>
        <dbReference type="SAM" id="MobiDB-lite"/>
    </source>
</evidence>
<evidence type="ECO:0000256" key="1">
    <source>
        <dbReference type="ARBA" id="ARBA00022692"/>
    </source>
</evidence>
<feature type="region of interest" description="Disordered" evidence="4">
    <location>
        <begin position="128"/>
        <end position="155"/>
    </location>
</feature>
<dbReference type="GO" id="GO:0015914">
    <property type="term" value="P:phospholipid transport"/>
    <property type="evidence" value="ECO:0007669"/>
    <property type="project" value="TreeGrafter"/>
</dbReference>
<evidence type="ECO:0000256" key="3">
    <source>
        <dbReference type="ARBA" id="ARBA00023128"/>
    </source>
</evidence>
<dbReference type="AlphaFoldDB" id="F4RS85"/>
<protein>
    <recommendedName>
        <fullName evidence="5">DM34 domain-containing protein</fullName>
    </recommendedName>
</protein>
<evidence type="ECO:0000259" key="5">
    <source>
        <dbReference type="Pfam" id="PF26545"/>
    </source>
</evidence>
<dbReference type="HOGENOM" id="CLU_1245630_0_0_1"/>
<dbReference type="InterPro" id="IPR027536">
    <property type="entry name" value="MDM34"/>
</dbReference>
<dbReference type="VEuPathDB" id="FungiDB:MELLADRAFT_108178"/>
<dbReference type="PANTHER" id="PTHR28185">
    <property type="entry name" value="MITOCHONDRIAL DISTRIBUTION AND MORPHOLOGY PROTEIN 34"/>
    <property type="match status" value="1"/>
</dbReference>
<dbReference type="GO" id="GO:0007005">
    <property type="term" value="P:mitochondrion organization"/>
    <property type="evidence" value="ECO:0007669"/>
    <property type="project" value="InterPro"/>
</dbReference>
<sequence>MCDFELARSALMGEQEDAGFMERVVLEIGLLIILRLEGITLVFKNNPLKGVQVLSTFDLVLAVRAFVQSEIKHQLRELIQDQSPSPTLVPDCAESYDPTYGLGPSHPPLIGKFTRYCSLAAKEAQTQGLSEVLEEDDDTKDESIMPTSPSDPLSPPLPYSFTTTFNFSNQEAQFPFAYLIILGGGGVDKSALTVQFVHDPFEKSYEDIPLMLLLLCKIDADG</sequence>
<dbReference type="Pfam" id="PF26545">
    <property type="entry name" value="Mdm34_N"/>
    <property type="match status" value="1"/>
</dbReference>
<dbReference type="EMBL" id="GL883116">
    <property type="protein sequence ID" value="EGG04822.1"/>
    <property type="molecule type" value="Genomic_DNA"/>
</dbReference>
<keyword evidence="1" id="KW-0812">Transmembrane</keyword>
<proteinExistence type="predicted"/>
<accession>F4RS85</accession>
<keyword evidence="3" id="KW-0496">Mitochondrion</keyword>
<dbReference type="PANTHER" id="PTHR28185:SF1">
    <property type="entry name" value="MITOCHONDRIAL DISTRIBUTION AND MORPHOLOGY PROTEIN 34"/>
    <property type="match status" value="1"/>
</dbReference>
<dbReference type="OrthoDB" id="17927at2759"/>
<keyword evidence="2" id="KW-0472">Membrane</keyword>
<dbReference type="GO" id="GO:0032865">
    <property type="term" value="C:ERMES complex"/>
    <property type="evidence" value="ECO:0007669"/>
    <property type="project" value="InterPro"/>
</dbReference>